<dbReference type="KEGG" id="oac:Oscil6304_2392"/>
<dbReference type="RefSeq" id="WP_015148659.1">
    <property type="nucleotide sequence ID" value="NC_019693.1"/>
</dbReference>
<dbReference type="OrthoDB" id="449081at2"/>
<dbReference type="AlphaFoldDB" id="K9TGM1"/>
<dbReference type="HOGENOM" id="CLU_533937_0_0_3"/>
<evidence type="ECO:0000313" key="3">
    <source>
        <dbReference type="Proteomes" id="UP000010367"/>
    </source>
</evidence>
<dbReference type="EMBL" id="CP003607">
    <property type="protein sequence ID" value="AFY82017.1"/>
    <property type="molecule type" value="Genomic_DNA"/>
</dbReference>
<dbReference type="InterPro" id="IPR043708">
    <property type="entry name" value="DUF5648"/>
</dbReference>
<reference evidence="2 3" key="1">
    <citation type="submission" date="2012-06" db="EMBL/GenBank/DDBJ databases">
        <title>Finished chromosome of genome of Oscillatoria acuminata PCC 6304.</title>
        <authorList>
            <consortium name="US DOE Joint Genome Institute"/>
            <person name="Gugger M."/>
            <person name="Coursin T."/>
            <person name="Rippka R."/>
            <person name="Tandeau De Marsac N."/>
            <person name="Huntemann M."/>
            <person name="Wei C.-L."/>
            <person name="Han J."/>
            <person name="Detter J.C."/>
            <person name="Han C."/>
            <person name="Tapia R."/>
            <person name="Davenport K."/>
            <person name="Daligault H."/>
            <person name="Erkkila T."/>
            <person name="Gu W."/>
            <person name="Munk A.C.C."/>
            <person name="Teshima H."/>
            <person name="Xu Y."/>
            <person name="Chain P."/>
            <person name="Chen A."/>
            <person name="Krypides N."/>
            <person name="Mavromatis K."/>
            <person name="Markowitz V."/>
            <person name="Szeto E."/>
            <person name="Ivanova N."/>
            <person name="Mikhailova N."/>
            <person name="Ovchinnikova G."/>
            <person name="Pagani I."/>
            <person name="Pati A."/>
            <person name="Goodwin L."/>
            <person name="Peters L."/>
            <person name="Pitluck S."/>
            <person name="Woyke T."/>
            <person name="Kerfeld C."/>
        </authorList>
    </citation>
    <scope>NUCLEOTIDE SEQUENCE [LARGE SCALE GENOMIC DNA]</scope>
    <source>
        <strain evidence="2 3">PCC 6304</strain>
    </source>
</reference>
<proteinExistence type="predicted"/>
<dbReference type="SUPFAM" id="SSF51120">
    <property type="entry name" value="beta-Roll"/>
    <property type="match status" value="1"/>
</dbReference>
<feature type="domain" description="DUF5648" evidence="1">
    <location>
        <begin position="384"/>
        <end position="516"/>
    </location>
</feature>
<dbReference type="Proteomes" id="UP000010367">
    <property type="component" value="Chromosome"/>
</dbReference>
<dbReference type="STRING" id="56110.Oscil6304_2392"/>
<organism evidence="2 3">
    <name type="scientific">Oscillatoria acuminata PCC 6304</name>
    <dbReference type="NCBI Taxonomy" id="56110"/>
    <lineage>
        <taxon>Bacteria</taxon>
        <taxon>Bacillati</taxon>
        <taxon>Cyanobacteriota</taxon>
        <taxon>Cyanophyceae</taxon>
        <taxon>Oscillatoriophycideae</taxon>
        <taxon>Oscillatoriales</taxon>
        <taxon>Oscillatoriaceae</taxon>
        <taxon>Oscillatoria</taxon>
    </lineage>
</organism>
<evidence type="ECO:0000313" key="2">
    <source>
        <dbReference type="EMBL" id="AFY82017.1"/>
    </source>
</evidence>
<dbReference type="Gene3D" id="2.150.10.10">
    <property type="entry name" value="Serralysin-like metalloprotease, C-terminal"/>
    <property type="match status" value="1"/>
</dbReference>
<protein>
    <recommendedName>
        <fullName evidence="1">DUF5648 domain-containing protein</fullName>
    </recommendedName>
</protein>
<sequence>MESTQPWNLLEEAFEIINIQPIVVDATQPVLTYKSADDPNIPGDNEIPAELWPDYVVEPPYIKNTTRNLEFNESQFIASPGEPLGSTSYITTPDGYTWAFMSEAINTMWPYNQADYEGIAAQSSFHAGNFVIQPLPGVVKVTANFKGQNLKFWANENGVAPGTPDAVPLDRYFVSDQWGNEYIMHASGESDPSQVASAFEASVLPEGWTKEVRQLSEDLILTPAEGADGTFHYVVIRDSADNTYHQVKWSDTGSLAAQTEKMPIWGGQGNNTLAGDVGGIWDDLMHGAGGDDILIPGLGNDTIWGDAGIDTVVLPGRRADYAGSDASEDLTYLAITGLGYTKQLHHVERLQFDDETVAVADFLENSPPPSADSAATGPVRPVAFRLYDPMTGNHVFTASFPEANTFVAQGWEFESIPFAVNPQDPSAQNVYRLYHPTQNGYLLTMSELERNQAIALGYVNQGIAFTALDQPSSLGSDPVYRFFSPASTGHLYTTSTLEQEQLSALGYQFEGVAFYASSFT</sequence>
<name>K9TGM1_9CYAN</name>
<dbReference type="InterPro" id="IPR011049">
    <property type="entry name" value="Serralysin-like_metalloprot_C"/>
</dbReference>
<gene>
    <name evidence="2" type="ORF">Oscil6304_2392</name>
</gene>
<accession>K9TGM1</accession>
<dbReference type="InParanoid" id="K9TGM1"/>
<dbReference type="eggNOG" id="COG2931">
    <property type="taxonomic scope" value="Bacteria"/>
</dbReference>
<dbReference type="Pfam" id="PF18885">
    <property type="entry name" value="DUF5648"/>
    <property type="match status" value="1"/>
</dbReference>
<keyword evidence="3" id="KW-1185">Reference proteome</keyword>
<evidence type="ECO:0000259" key="1">
    <source>
        <dbReference type="Pfam" id="PF18885"/>
    </source>
</evidence>